<dbReference type="InterPro" id="IPR028325">
    <property type="entry name" value="VG_K_chnl"/>
</dbReference>
<dbReference type="SUPFAM" id="SSF81324">
    <property type="entry name" value="Voltage-gated potassium channels"/>
    <property type="match status" value="1"/>
</dbReference>
<dbReference type="EMBL" id="JBHSDK010000013">
    <property type="protein sequence ID" value="MFC4335337.1"/>
    <property type="molecule type" value="Genomic_DNA"/>
</dbReference>
<feature type="compositionally biased region" description="Basic and acidic residues" evidence="8">
    <location>
        <begin position="281"/>
        <end position="290"/>
    </location>
</feature>
<evidence type="ECO:0000313" key="12">
    <source>
        <dbReference type="Proteomes" id="UP001595823"/>
    </source>
</evidence>
<evidence type="ECO:0000313" key="11">
    <source>
        <dbReference type="EMBL" id="MFC4335337.1"/>
    </source>
</evidence>
<feature type="transmembrane region" description="Helical" evidence="9">
    <location>
        <begin position="160"/>
        <end position="177"/>
    </location>
</feature>
<dbReference type="Gene3D" id="1.20.5.110">
    <property type="match status" value="1"/>
</dbReference>
<keyword evidence="6 9" id="KW-0472">Membrane</keyword>
<feature type="transmembrane region" description="Helical" evidence="9">
    <location>
        <begin position="49"/>
        <end position="71"/>
    </location>
</feature>
<dbReference type="PANTHER" id="PTHR11537">
    <property type="entry name" value="VOLTAGE-GATED POTASSIUM CHANNEL"/>
    <property type="match status" value="1"/>
</dbReference>
<dbReference type="Proteomes" id="UP001595823">
    <property type="component" value="Unassembled WGS sequence"/>
</dbReference>
<comment type="caution">
    <text evidence="11">The sequence shown here is derived from an EMBL/GenBank/DDBJ whole genome shotgun (WGS) entry which is preliminary data.</text>
</comment>
<evidence type="ECO:0000256" key="3">
    <source>
        <dbReference type="ARBA" id="ARBA00022692"/>
    </source>
</evidence>
<accession>A0ABV8TXD0</accession>
<keyword evidence="2" id="KW-0813">Transport</keyword>
<name>A0ABV8TXD0_9ACTN</name>
<evidence type="ECO:0000256" key="5">
    <source>
        <dbReference type="ARBA" id="ARBA00023065"/>
    </source>
</evidence>
<evidence type="ECO:0000256" key="6">
    <source>
        <dbReference type="ARBA" id="ARBA00023136"/>
    </source>
</evidence>
<feature type="transmembrane region" description="Helical" evidence="9">
    <location>
        <begin position="128"/>
        <end position="148"/>
    </location>
</feature>
<keyword evidence="12" id="KW-1185">Reference proteome</keyword>
<evidence type="ECO:0000256" key="1">
    <source>
        <dbReference type="ARBA" id="ARBA00004141"/>
    </source>
</evidence>
<dbReference type="InterPro" id="IPR013099">
    <property type="entry name" value="K_chnl_dom"/>
</dbReference>
<evidence type="ECO:0000256" key="9">
    <source>
        <dbReference type="SAM" id="Phobius"/>
    </source>
</evidence>
<evidence type="ECO:0000256" key="4">
    <source>
        <dbReference type="ARBA" id="ARBA00022989"/>
    </source>
</evidence>
<reference evidence="12" key="1">
    <citation type="journal article" date="2019" name="Int. J. Syst. Evol. Microbiol.">
        <title>The Global Catalogue of Microorganisms (GCM) 10K type strain sequencing project: providing services to taxonomists for standard genome sequencing and annotation.</title>
        <authorList>
            <consortium name="The Broad Institute Genomics Platform"/>
            <consortium name="The Broad Institute Genome Sequencing Center for Infectious Disease"/>
            <person name="Wu L."/>
            <person name="Ma J."/>
        </authorList>
    </citation>
    <scope>NUCLEOTIDE SEQUENCE [LARGE SCALE GENOMIC DNA]</scope>
    <source>
        <strain evidence="12">IBRC-M 10908</strain>
    </source>
</reference>
<dbReference type="Gene3D" id="1.10.287.70">
    <property type="match status" value="1"/>
</dbReference>
<dbReference type="PANTHER" id="PTHR11537:SF254">
    <property type="entry name" value="POTASSIUM VOLTAGE-GATED CHANNEL PROTEIN SHAB"/>
    <property type="match status" value="1"/>
</dbReference>
<keyword evidence="3 9" id="KW-0812">Transmembrane</keyword>
<feature type="transmembrane region" description="Helical" evidence="9">
    <location>
        <begin position="189"/>
        <end position="213"/>
    </location>
</feature>
<keyword evidence="5" id="KW-0406">Ion transport</keyword>
<sequence>MPPDARQQTEWPDRLLTWERKTSPLLMFLAIAFLIAYSTRVLFPGLPDGVRTSLLIIDYAIWGLFALEYAWRLTIVGKGLRADFIRATPLEFFAVLLPPARPLRLLRATIVIIDTLTRHTRLLVRTRLSVLVLGSTAMLVFLSALAVLDVERDAPSNINTFADSIWWAFVTITTVGYGDYSPVTPMARIIAIALMIIGIGLFGFVAATLASWITEKFARHGSETEEEIESEFGVVRRSLESQKQATRELTDEVAELRAQIADLTAALSESQRSPDSTADDLESRAAPRQN</sequence>
<organism evidence="11 12">
    <name type="scientific">Salininema proteolyticum</name>
    <dbReference type="NCBI Taxonomy" id="1607685"/>
    <lineage>
        <taxon>Bacteria</taxon>
        <taxon>Bacillati</taxon>
        <taxon>Actinomycetota</taxon>
        <taxon>Actinomycetes</taxon>
        <taxon>Glycomycetales</taxon>
        <taxon>Glycomycetaceae</taxon>
        <taxon>Salininema</taxon>
    </lineage>
</organism>
<dbReference type="RefSeq" id="WP_380620015.1">
    <property type="nucleotide sequence ID" value="NZ_JBHSDK010000013.1"/>
</dbReference>
<gene>
    <name evidence="11" type="ORF">ACFPET_09020</name>
</gene>
<feature type="transmembrane region" description="Helical" evidence="9">
    <location>
        <begin position="24"/>
        <end position="43"/>
    </location>
</feature>
<keyword evidence="7" id="KW-0407">Ion channel</keyword>
<evidence type="ECO:0000256" key="7">
    <source>
        <dbReference type="ARBA" id="ARBA00023303"/>
    </source>
</evidence>
<keyword evidence="4 9" id="KW-1133">Transmembrane helix</keyword>
<protein>
    <submittedName>
        <fullName evidence="11">Ion channel</fullName>
    </submittedName>
</protein>
<feature type="domain" description="Potassium channel" evidence="10">
    <location>
        <begin position="139"/>
        <end position="214"/>
    </location>
</feature>
<comment type="subcellular location">
    <subcellularLocation>
        <location evidence="1">Membrane</location>
        <topology evidence="1">Multi-pass membrane protein</topology>
    </subcellularLocation>
</comment>
<dbReference type="Pfam" id="PF07885">
    <property type="entry name" value="Ion_trans_2"/>
    <property type="match status" value="1"/>
</dbReference>
<feature type="compositionally biased region" description="Polar residues" evidence="8">
    <location>
        <begin position="267"/>
        <end position="276"/>
    </location>
</feature>
<evidence type="ECO:0000256" key="2">
    <source>
        <dbReference type="ARBA" id="ARBA00022448"/>
    </source>
</evidence>
<proteinExistence type="predicted"/>
<evidence type="ECO:0000256" key="8">
    <source>
        <dbReference type="SAM" id="MobiDB-lite"/>
    </source>
</evidence>
<feature type="region of interest" description="Disordered" evidence="8">
    <location>
        <begin position="265"/>
        <end position="290"/>
    </location>
</feature>
<evidence type="ECO:0000259" key="10">
    <source>
        <dbReference type="Pfam" id="PF07885"/>
    </source>
</evidence>